<gene>
    <name evidence="1" type="ORF">HMPREF0322_00101</name>
</gene>
<evidence type="ECO:0000313" key="1">
    <source>
        <dbReference type="EMBL" id="EHL09219.1"/>
    </source>
</evidence>
<dbReference type="EMBL" id="AFZX01000004">
    <property type="protein sequence ID" value="EHL09219.1"/>
    <property type="molecule type" value="Genomic_DNA"/>
</dbReference>
<proteinExistence type="predicted"/>
<name>G9XGN5_DESHA</name>
<reference evidence="1 2" key="1">
    <citation type="submission" date="2011-08" db="EMBL/GenBank/DDBJ databases">
        <authorList>
            <person name="Weinstock G."/>
            <person name="Sodergren E."/>
            <person name="Clifton S."/>
            <person name="Fulton L."/>
            <person name="Fulton B."/>
            <person name="Courtney L."/>
            <person name="Fronick C."/>
            <person name="Harrison M."/>
            <person name="Strong C."/>
            <person name="Farmer C."/>
            <person name="Delahaunty K."/>
            <person name="Markovic C."/>
            <person name="Hall O."/>
            <person name="Minx P."/>
            <person name="Tomlinson C."/>
            <person name="Mitreva M."/>
            <person name="Hou S."/>
            <person name="Chen J."/>
            <person name="Wollam A."/>
            <person name="Pepin K.H."/>
            <person name="Johnson M."/>
            <person name="Bhonagiri V."/>
            <person name="Zhang X."/>
            <person name="Suruliraj S."/>
            <person name="Warren W."/>
            <person name="Chinwalla A."/>
            <person name="Mardis E.R."/>
            <person name="Wilson R.K."/>
        </authorList>
    </citation>
    <scope>NUCLEOTIDE SEQUENCE [LARGE SCALE GENOMIC DNA]</scope>
    <source>
        <strain evidence="1 2">DP7</strain>
    </source>
</reference>
<dbReference type="AlphaFoldDB" id="G9XGN5"/>
<accession>G9XGN5</accession>
<sequence>MILVTMINICGKGTKRKELRSICFSAFSASGRKKNGNLWTAINR</sequence>
<dbReference type="HOGENOM" id="CLU_3215316_0_0_9"/>
<comment type="caution">
    <text evidence="1">The sequence shown here is derived from an EMBL/GenBank/DDBJ whole genome shotgun (WGS) entry which is preliminary data.</text>
</comment>
<evidence type="ECO:0000313" key="2">
    <source>
        <dbReference type="Proteomes" id="UP000004416"/>
    </source>
</evidence>
<organism evidence="1 2">
    <name type="scientific">Desulfitobacterium hafniense DP7</name>
    <dbReference type="NCBI Taxonomy" id="537010"/>
    <lineage>
        <taxon>Bacteria</taxon>
        <taxon>Bacillati</taxon>
        <taxon>Bacillota</taxon>
        <taxon>Clostridia</taxon>
        <taxon>Eubacteriales</taxon>
        <taxon>Desulfitobacteriaceae</taxon>
        <taxon>Desulfitobacterium</taxon>
    </lineage>
</organism>
<dbReference type="Proteomes" id="UP000004416">
    <property type="component" value="Unassembled WGS sequence"/>
</dbReference>
<protein>
    <submittedName>
        <fullName evidence="1">Uncharacterized protein</fullName>
    </submittedName>
</protein>
<dbReference type="PATRIC" id="fig|537010.4.peg.95"/>